<proteinExistence type="predicted"/>
<dbReference type="Proteomes" id="UP000011087">
    <property type="component" value="Unassembled WGS sequence"/>
</dbReference>
<evidence type="ECO:0000313" key="4">
    <source>
        <dbReference type="Proteomes" id="UP000011087"/>
    </source>
</evidence>
<dbReference type="RefSeq" id="XP_005819042.1">
    <property type="nucleotide sequence ID" value="XM_005818985.1"/>
</dbReference>
<reference evidence="3" key="3">
    <citation type="submission" date="2015-06" db="UniProtKB">
        <authorList>
            <consortium name="EnsemblProtists"/>
        </authorList>
    </citation>
    <scope>IDENTIFICATION</scope>
</reference>
<accession>L1I7J5</accession>
<protein>
    <submittedName>
        <fullName evidence="2 3">Uncharacterized protein</fullName>
    </submittedName>
</protein>
<keyword evidence="4" id="KW-1185">Reference proteome</keyword>
<name>L1I7J5_GUITC</name>
<reference evidence="4" key="2">
    <citation type="submission" date="2012-11" db="EMBL/GenBank/DDBJ databases">
        <authorList>
            <person name="Kuo A."/>
            <person name="Curtis B.A."/>
            <person name="Tanifuji G."/>
            <person name="Burki F."/>
            <person name="Gruber A."/>
            <person name="Irimia M."/>
            <person name="Maruyama S."/>
            <person name="Arias M.C."/>
            <person name="Ball S.G."/>
            <person name="Gile G.H."/>
            <person name="Hirakawa Y."/>
            <person name="Hopkins J.F."/>
            <person name="Rensing S.A."/>
            <person name="Schmutz J."/>
            <person name="Symeonidi A."/>
            <person name="Elias M."/>
            <person name="Eveleigh R.J."/>
            <person name="Herman E.K."/>
            <person name="Klute M.J."/>
            <person name="Nakayama T."/>
            <person name="Obornik M."/>
            <person name="Reyes-Prieto A."/>
            <person name="Armbrust E.V."/>
            <person name="Aves S.J."/>
            <person name="Beiko R.G."/>
            <person name="Coutinho P."/>
            <person name="Dacks J.B."/>
            <person name="Durnford D.G."/>
            <person name="Fast N.M."/>
            <person name="Green B.R."/>
            <person name="Grisdale C."/>
            <person name="Hempe F."/>
            <person name="Henrissat B."/>
            <person name="Hoppner M.P."/>
            <person name="Ishida K.-I."/>
            <person name="Kim E."/>
            <person name="Koreny L."/>
            <person name="Kroth P.G."/>
            <person name="Liu Y."/>
            <person name="Malik S.-B."/>
            <person name="Maier U.G."/>
            <person name="McRose D."/>
            <person name="Mock T."/>
            <person name="Neilson J.A."/>
            <person name="Onodera N.T."/>
            <person name="Poole A.M."/>
            <person name="Pritham E.J."/>
            <person name="Richards T.A."/>
            <person name="Rocap G."/>
            <person name="Roy S.W."/>
            <person name="Sarai C."/>
            <person name="Schaack S."/>
            <person name="Shirato S."/>
            <person name="Slamovits C.H."/>
            <person name="Spencer D.F."/>
            <person name="Suzuki S."/>
            <person name="Worden A.Z."/>
            <person name="Zauner S."/>
            <person name="Barry K."/>
            <person name="Bell C."/>
            <person name="Bharti A.K."/>
            <person name="Crow J.A."/>
            <person name="Grimwood J."/>
            <person name="Kramer R."/>
            <person name="Lindquist E."/>
            <person name="Lucas S."/>
            <person name="Salamov A."/>
            <person name="McFadden G.I."/>
            <person name="Lane C.E."/>
            <person name="Keeling P.J."/>
            <person name="Gray M.W."/>
            <person name="Grigoriev I.V."/>
            <person name="Archibald J.M."/>
        </authorList>
    </citation>
    <scope>NUCLEOTIDE SEQUENCE</scope>
    <source>
        <strain evidence="4">CCMP2712</strain>
    </source>
</reference>
<dbReference type="HOGENOM" id="CLU_954559_0_0_1"/>
<dbReference type="EnsemblProtists" id="EKX32062">
    <property type="protein sequence ID" value="EKX32062"/>
    <property type="gene ID" value="GUITHDRAFT_148875"/>
</dbReference>
<evidence type="ECO:0000256" key="1">
    <source>
        <dbReference type="SAM" id="MobiDB-lite"/>
    </source>
</evidence>
<organism evidence="2">
    <name type="scientific">Guillardia theta (strain CCMP2712)</name>
    <name type="common">Cryptophyte</name>
    <dbReference type="NCBI Taxonomy" id="905079"/>
    <lineage>
        <taxon>Eukaryota</taxon>
        <taxon>Cryptophyceae</taxon>
        <taxon>Pyrenomonadales</taxon>
        <taxon>Geminigeraceae</taxon>
        <taxon>Guillardia</taxon>
    </lineage>
</organism>
<reference evidence="2 4" key="1">
    <citation type="journal article" date="2012" name="Nature">
        <title>Algal genomes reveal evolutionary mosaicism and the fate of nucleomorphs.</title>
        <authorList>
            <consortium name="DOE Joint Genome Institute"/>
            <person name="Curtis B.A."/>
            <person name="Tanifuji G."/>
            <person name="Burki F."/>
            <person name="Gruber A."/>
            <person name="Irimia M."/>
            <person name="Maruyama S."/>
            <person name="Arias M.C."/>
            <person name="Ball S.G."/>
            <person name="Gile G.H."/>
            <person name="Hirakawa Y."/>
            <person name="Hopkins J.F."/>
            <person name="Kuo A."/>
            <person name="Rensing S.A."/>
            <person name="Schmutz J."/>
            <person name="Symeonidi A."/>
            <person name="Elias M."/>
            <person name="Eveleigh R.J."/>
            <person name="Herman E.K."/>
            <person name="Klute M.J."/>
            <person name="Nakayama T."/>
            <person name="Obornik M."/>
            <person name="Reyes-Prieto A."/>
            <person name="Armbrust E.V."/>
            <person name="Aves S.J."/>
            <person name="Beiko R.G."/>
            <person name="Coutinho P."/>
            <person name="Dacks J.B."/>
            <person name="Durnford D.G."/>
            <person name="Fast N.M."/>
            <person name="Green B.R."/>
            <person name="Grisdale C.J."/>
            <person name="Hempel F."/>
            <person name="Henrissat B."/>
            <person name="Hoppner M.P."/>
            <person name="Ishida K."/>
            <person name="Kim E."/>
            <person name="Koreny L."/>
            <person name="Kroth P.G."/>
            <person name="Liu Y."/>
            <person name="Malik S.B."/>
            <person name="Maier U.G."/>
            <person name="McRose D."/>
            <person name="Mock T."/>
            <person name="Neilson J.A."/>
            <person name="Onodera N.T."/>
            <person name="Poole A.M."/>
            <person name="Pritham E.J."/>
            <person name="Richards T.A."/>
            <person name="Rocap G."/>
            <person name="Roy S.W."/>
            <person name="Sarai C."/>
            <person name="Schaack S."/>
            <person name="Shirato S."/>
            <person name="Slamovits C.H."/>
            <person name="Spencer D.F."/>
            <person name="Suzuki S."/>
            <person name="Worden A.Z."/>
            <person name="Zauner S."/>
            <person name="Barry K."/>
            <person name="Bell C."/>
            <person name="Bharti A.K."/>
            <person name="Crow J.A."/>
            <person name="Grimwood J."/>
            <person name="Kramer R."/>
            <person name="Lindquist E."/>
            <person name="Lucas S."/>
            <person name="Salamov A."/>
            <person name="McFadden G.I."/>
            <person name="Lane C.E."/>
            <person name="Keeling P.J."/>
            <person name="Gray M.W."/>
            <person name="Grigoriev I.V."/>
            <person name="Archibald J.M."/>
        </authorList>
    </citation>
    <scope>NUCLEOTIDE SEQUENCE</scope>
    <source>
        <strain evidence="2 4">CCMP2712</strain>
    </source>
</reference>
<feature type="compositionally biased region" description="Basic residues" evidence="1">
    <location>
        <begin position="26"/>
        <end position="37"/>
    </location>
</feature>
<gene>
    <name evidence="2" type="ORF">GUITHDRAFT_148875</name>
</gene>
<dbReference type="GeneID" id="17288787"/>
<dbReference type="EMBL" id="JH993214">
    <property type="protein sequence ID" value="EKX32062.1"/>
    <property type="molecule type" value="Genomic_DNA"/>
</dbReference>
<dbReference type="PaxDb" id="55529-EKX32062"/>
<sequence>MAETKRRREDELGAREEEESGSAQRGHSKTTTKRKSKGQQSAGKPPALGNRMDWYNKALECIHAADTGELEGISARIEDLQRALKLRMENHSSHLLDQDEMPLEDVIDIDGTDEVSLLSQSGNVETEGGDIAITLVESNQEQFSNPDYNQTIRSVTASFEIGSGKMPFSIEFNVLYSEGVEIPSINALFFNLNTAEFESIFGLQDGECSKPSEEQLDVLFASSGIEPLRSRSKRAGGVDATSLPAKMFLFADIFDKLVSLVSTAEGPIDDVGISLGVASGDIYEWLELGGQR</sequence>
<feature type="compositionally biased region" description="Basic and acidic residues" evidence="1">
    <location>
        <begin position="1"/>
        <end position="15"/>
    </location>
</feature>
<evidence type="ECO:0000313" key="3">
    <source>
        <dbReference type="EnsemblProtists" id="EKX32062"/>
    </source>
</evidence>
<dbReference type="AlphaFoldDB" id="L1I7J5"/>
<evidence type="ECO:0000313" key="2">
    <source>
        <dbReference type="EMBL" id="EKX32062.1"/>
    </source>
</evidence>
<feature type="region of interest" description="Disordered" evidence="1">
    <location>
        <begin position="1"/>
        <end position="50"/>
    </location>
</feature>
<dbReference type="KEGG" id="gtt:GUITHDRAFT_148875"/>